<keyword evidence="3" id="KW-1185">Reference proteome</keyword>
<protein>
    <submittedName>
        <fullName evidence="2">Uncharacterized protein</fullName>
    </submittedName>
</protein>
<reference evidence="2 3" key="1">
    <citation type="journal article" date="2016" name="Nat. Commun.">
        <title>Ectomycorrhizal ecology is imprinted in the genome of the dominant symbiotic fungus Cenococcum geophilum.</title>
        <authorList>
            <consortium name="DOE Joint Genome Institute"/>
            <person name="Peter M."/>
            <person name="Kohler A."/>
            <person name="Ohm R.A."/>
            <person name="Kuo A."/>
            <person name="Krutzmann J."/>
            <person name="Morin E."/>
            <person name="Arend M."/>
            <person name="Barry K.W."/>
            <person name="Binder M."/>
            <person name="Choi C."/>
            <person name="Clum A."/>
            <person name="Copeland A."/>
            <person name="Grisel N."/>
            <person name="Haridas S."/>
            <person name="Kipfer T."/>
            <person name="LaButti K."/>
            <person name="Lindquist E."/>
            <person name="Lipzen A."/>
            <person name="Maire R."/>
            <person name="Meier B."/>
            <person name="Mihaltcheva S."/>
            <person name="Molinier V."/>
            <person name="Murat C."/>
            <person name="Poggeler S."/>
            <person name="Quandt C.A."/>
            <person name="Sperisen C."/>
            <person name="Tritt A."/>
            <person name="Tisserant E."/>
            <person name="Crous P.W."/>
            <person name="Henrissat B."/>
            <person name="Nehls U."/>
            <person name="Egli S."/>
            <person name="Spatafora J.W."/>
            <person name="Grigoriev I.V."/>
            <person name="Martin F.M."/>
        </authorList>
    </citation>
    <scope>NUCLEOTIDE SEQUENCE [LARGE SCALE GENOMIC DNA]</scope>
    <source>
        <strain evidence="2 3">CBS 207.34</strain>
    </source>
</reference>
<dbReference type="EMBL" id="KV749579">
    <property type="protein sequence ID" value="OCL08833.1"/>
    <property type="molecule type" value="Genomic_DNA"/>
</dbReference>
<evidence type="ECO:0000256" key="1">
    <source>
        <dbReference type="SAM" id="SignalP"/>
    </source>
</evidence>
<organism evidence="2 3">
    <name type="scientific">Glonium stellatum</name>
    <dbReference type="NCBI Taxonomy" id="574774"/>
    <lineage>
        <taxon>Eukaryota</taxon>
        <taxon>Fungi</taxon>
        <taxon>Dikarya</taxon>
        <taxon>Ascomycota</taxon>
        <taxon>Pezizomycotina</taxon>
        <taxon>Dothideomycetes</taxon>
        <taxon>Pleosporomycetidae</taxon>
        <taxon>Gloniales</taxon>
        <taxon>Gloniaceae</taxon>
        <taxon>Glonium</taxon>
    </lineage>
</organism>
<gene>
    <name evidence="2" type="ORF">AOQ84DRAFT_33242</name>
</gene>
<dbReference type="AlphaFoldDB" id="A0A8E2F2N8"/>
<accession>A0A8E2F2N8</accession>
<name>A0A8E2F2N8_9PEZI</name>
<sequence length="88" mass="9629">MVIFCLLGGLSALVGLKYYSDGQRYGIQNFADINRSHIVPQAHKPADWHLSHGDVRSGSRPTWGVVGVSFGVLSSIKPRFLAYCPVRG</sequence>
<evidence type="ECO:0000313" key="2">
    <source>
        <dbReference type="EMBL" id="OCL08833.1"/>
    </source>
</evidence>
<evidence type="ECO:0000313" key="3">
    <source>
        <dbReference type="Proteomes" id="UP000250140"/>
    </source>
</evidence>
<keyword evidence="1" id="KW-0732">Signal</keyword>
<dbReference type="Proteomes" id="UP000250140">
    <property type="component" value="Unassembled WGS sequence"/>
</dbReference>
<feature type="chain" id="PRO_5034359887" evidence="1">
    <location>
        <begin position="23"/>
        <end position="88"/>
    </location>
</feature>
<feature type="signal peptide" evidence="1">
    <location>
        <begin position="1"/>
        <end position="22"/>
    </location>
</feature>
<proteinExistence type="predicted"/>